<reference evidence="4" key="1">
    <citation type="journal article" date="2014" name="Int. J. Syst. Evol. Microbiol.">
        <title>Complete genome sequence of Corynebacterium casei LMG S-19264T (=DSM 44701T), isolated from a smear-ripened cheese.</title>
        <authorList>
            <consortium name="US DOE Joint Genome Institute (JGI-PGF)"/>
            <person name="Walter F."/>
            <person name="Albersmeier A."/>
            <person name="Kalinowski J."/>
            <person name="Ruckert C."/>
        </authorList>
    </citation>
    <scope>NUCLEOTIDE SEQUENCE</scope>
    <source>
        <strain evidence="4">CGMCC 1.15966</strain>
    </source>
</reference>
<dbReference type="InterPro" id="IPR006073">
    <property type="entry name" value="GTP-bd"/>
</dbReference>
<feature type="domain" description="G" evidence="2">
    <location>
        <begin position="51"/>
        <end position="160"/>
    </location>
</feature>
<feature type="domain" description="Dynamin-like helical" evidence="3">
    <location>
        <begin position="377"/>
        <end position="497"/>
    </location>
</feature>
<dbReference type="InterPro" id="IPR040576">
    <property type="entry name" value="DLP_helical"/>
</dbReference>
<dbReference type="Pfam" id="PF18709">
    <property type="entry name" value="DLP_helical"/>
    <property type="match status" value="1"/>
</dbReference>
<dbReference type="GO" id="GO:0005737">
    <property type="term" value="C:cytoplasm"/>
    <property type="evidence" value="ECO:0007669"/>
    <property type="project" value="TreeGrafter"/>
</dbReference>
<accession>A0A8H9G023</accession>
<evidence type="ECO:0008006" key="6">
    <source>
        <dbReference type="Google" id="ProtNLM"/>
    </source>
</evidence>
<organism evidence="4 5">
    <name type="scientific">Sphingobacterium cellulitidis</name>
    <dbReference type="NCBI Taxonomy" id="1768011"/>
    <lineage>
        <taxon>Bacteria</taxon>
        <taxon>Pseudomonadati</taxon>
        <taxon>Bacteroidota</taxon>
        <taxon>Sphingobacteriia</taxon>
        <taxon>Sphingobacteriales</taxon>
        <taxon>Sphingobacteriaceae</taxon>
        <taxon>Sphingobacterium</taxon>
    </lineage>
</organism>
<evidence type="ECO:0000313" key="5">
    <source>
        <dbReference type="Proteomes" id="UP000614460"/>
    </source>
</evidence>
<dbReference type="SUPFAM" id="SSF52540">
    <property type="entry name" value="P-loop containing nucleoside triphosphate hydrolases"/>
    <property type="match status" value="1"/>
</dbReference>
<dbReference type="RefSeq" id="WP_182498749.1">
    <property type="nucleotide sequence ID" value="NZ_BMKM01000002.1"/>
</dbReference>
<dbReference type="PANTHER" id="PTHR42714:SF2">
    <property type="entry name" value="TRNA MODIFICATION GTPASE GTPBP3, MITOCHONDRIAL"/>
    <property type="match status" value="1"/>
</dbReference>
<dbReference type="GO" id="GO:0030488">
    <property type="term" value="P:tRNA methylation"/>
    <property type="evidence" value="ECO:0007669"/>
    <property type="project" value="TreeGrafter"/>
</dbReference>
<name>A0A8H9G023_9SPHI</name>
<dbReference type="PANTHER" id="PTHR42714">
    <property type="entry name" value="TRNA MODIFICATION GTPASE GTPBP3"/>
    <property type="match status" value="1"/>
</dbReference>
<dbReference type="Proteomes" id="UP000614460">
    <property type="component" value="Unassembled WGS sequence"/>
</dbReference>
<dbReference type="Pfam" id="PF01926">
    <property type="entry name" value="MMR_HSR1"/>
    <property type="match status" value="1"/>
</dbReference>
<feature type="coiled-coil region" evidence="1">
    <location>
        <begin position="260"/>
        <end position="287"/>
    </location>
</feature>
<keyword evidence="5" id="KW-1185">Reference proteome</keyword>
<proteinExistence type="predicted"/>
<dbReference type="GO" id="GO:0002098">
    <property type="term" value="P:tRNA wobble uridine modification"/>
    <property type="evidence" value="ECO:0007669"/>
    <property type="project" value="TreeGrafter"/>
</dbReference>
<evidence type="ECO:0000256" key="1">
    <source>
        <dbReference type="SAM" id="Coils"/>
    </source>
</evidence>
<evidence type="ECO:0000259" key="2">
    <source>
        <dbReference type="Pfam" id="PF01926"/>
    </source>
</evidence>
<evidence type="ECO:0000313" key="4">
    <source>
        <dbReference type="EMBL" id="GGE14127.1"/>
    </source>
</evidence>
<dbReference type="InterPro" id="IPR027417">
    <property type="entry name" value="P-loop_NTPase"/>
</dbReference>
<dbReference type="EMBL" id="BMKM01000002">
    <property type="protein sequence ID" value="GGE14127.1"/>
    <property type="molecule type" value="Genomic_DNA"/>
</dbReference>
<gene>
    <name evidence="4" type="ORF">GCM10011516_09890</name>
</gene>
<keyword evidence="1" id="KW-0175">Coiled coil</keyword>
<protein>
    <recommendedName>
        <fullName evidence="6">GTPase</fullName>
    </recommendedName>
</protein>
<dbReference type="AlphaFoldDB" id="A0A8H9G023"/>
<evidence type="ECO:0000259" key="3">
    <source>
        <dbReference type="Pfam" id="PF18709"/>
    </source>
</evidence>
<reference evidence="4" key="2">
    <citation type="submission" date="2020-09" db="EMBL/GenBank/DDBJ databases">
        <authorList>
            <person name="Sun Q."/>
            <person name="Zhou Y."/>
        </authorList>
    </citation>
    <scope>NUCLEOTIDE SEQUENCE</scope>
    <source>
        <strain evidence="4">CGMCC 1.15966</strain>
    </source>
</reference>
<dbReference type="GO" id="GO:0005525">
    <property type="term" value="F:GTP binding"/>
    <property type="evidence" value="ECO:0007669"/>
    <property type="project" value="InterPro"/>
</dbReference>
<comment type="caution">
    <text evidence="4">The sequence shown here is derived from an EMBL/GenBank/DDBJ whole genome shotgun (WGS) entry which is preliminary data.</text>
</comment>
<sequence>MSVEIKIKELDIQLKKLVFETFELLDQTNSTEIKKRIEQELEDLENRTVLKVAFVGQYSSGKSTIISALTGDKNIKIDANVATDVVSEYRWYNILLMDTPGILAGKIESHDEATKSALKECDLIVYVITSQLFDDIIFENFINLSFEQHLKDKMIIAINKMSMEAGEFDNLVLNYKQSLSEIFAERGYKFDFETIFMDAADYIEGKEEGDEDFIQLSNFSAFISSLNHFVAKNGIIQKQFDTPIRILKSGVSDIALASANPELQILIEQAESKIKNAKKNITRTVNLLINDAITDIKNRGQELTNKIGEVKYESVFKSNEDDFNFSVEQIIADLEDKIQNVIENEEEKLMSEIDQFTSKPTFNSFIGNLERELGNIKIPKELKQNLEKQKEILSFLGKSGDKIASMSFNNLSGSGFSNVSGSNMHNAILKVGKFFGHKFKPWGAIKTANNVGKFGKFLGPAISVVGIGLEYYSNIKEEKNREVLKEAKNQYFSTIVSFSNSIKNSCIRNLEDYIKNSFDSRLSELNESKIELLKLEEKKSKFSIAIEKLDAEYVDFIELINN</sequence>
<dbReference type="Gene3D" id="3.40.50.300">
    <property type="entry name" value="P-loop containing nucleotide triphosphate hydrolases"/>
    <property type="match status" value="1"/>
</dbReference>